<evidence type="ECO:0000256" key="2">
    <source>
        <dbReference type="ARBA" id="ARBA00022475"/>
    </source>
</evidence>
<dbReference type="InterPro" id="IPR001851">
    <property type="entry name" value="ABC_transp_permease"/>
</dbReference>
<feature type="transmembrane region" description="Helical" evidence="6">
    <location>
        <begin position="12"/>
        <end position="38"/>
    </location>
</feature>
<dbReference type="GO" id="GO:0005886">
    <property type="term" value="C:plasma membrane"/>
    <property type="evidence" value="ECO:0007669"/>
    <property type="project" value="UniProtKB-SubCell"/>
</dbReference>
<dbReference type="RefSeq" id="WP_092213737.1">
    <property type="nucleotide sequence ID" value="NZ_FMUX01000019.1"/>
</dbReference>
<evidence type="ECO:0000313" key="8">
    <source>
        <dbReference type="Proteomes" id="UP000198870"/>
    </source>
</evidence>
<protein>
    <submittedName>
        <fullName evidence="7">Nucleoside ABC transporter membrane protein</fullName>
    </submittedName>
</protein>
<feature type="transmembrane region" description="Helical" evidence="6">
    <location>
        <begin position="58"/>
        <end position="82"/>
    </location>
</feature>
<evidence type="ECO:0000313" key="7">
    <source>
        <dbReference type="EMBL" id="SCY74323.1"/>
    </source>
</evidence>
<dbReference type="OrthoDB" id="9809785at2"/>
<dbReference type="STRING" id="419481.SAMN05216233_11967"/>
<feature type="transmembrane region" description="Helical" evidence="6">
    <location>
        <begin position="296"/>
        <end position="312"/>
    </location>
</feature>
<organism evidence="7 8">
    <name type="scientific">Desulfoluna spongiiphila</name>
    <dbReference type="NCBI Taxonomy" id="419481"/>
    <lineage>
        <taxon>Bacteria</taxon>
        <taxon>Pseudomonadati</taxon>
        <taxon>Thermodesulfobacteriota</taxon>
        <taxon>Desulfobacteria</taxon>
        <taxon>Desulfobacterales</taxon>
        <taxon>Desulfolunaceae</taxon>
        <taxon>Desulfoluna</taxon>
    </lineage>
</organism>
<dbReference type="AlphaFoldDB" id="A0A1G5IE92"/>
<dbReference type="GO" id="GO:0022857">
    <property type="term" value="F:transmembrane transporter activity"/>
    <property type="evidence" value="ECO:0007669"/>
    <property type="project" value="InterPro"/>
</dbReference>
<dbReference type="CDD" id="cd06580">
    <property type="entry name" value="TM_PBP1_transp_TpRbsC_like"/>
    <property type="match status" value="1"/>
</dbReference>
<feature type="transmembrane region" description="Helical" evidence="6">
    <location>
        <begin position="324"/>
        <end position="346"/>
    </location>
</feature>
<keyword evidence="3 6" id="KW-0812">Transmembrane</keyword>
<proteinExistence type="predicted"/>
<keyword evidence="2" id="KW-1003">Cell membrane</keyword>
<evidence type="ECO:0000256" key="1">
    <source>
        <dbReference type="ARBA" id="ARBA00004651"/>
    </source>
</evidence>
<reference evidence="7 8" key="1">
    <citation type="submission" date="2016-10" db="EMBL/GenBank/DDBJ databases">
        <authorList>
            <person name="de Groot N.N."/>
        </authorList>
    </citation>
    <scope>NUCLEOTIDE SEQUENCE [LARGE SCALE GENOMIC DNA]</scope>
    <source>
        <strain evidence="7 8">AA1</strain>
    </source>
</reference>
<sequence length="354" mass="38787">MFDLTIRKRQDTLGWTAVLIYCGAVAMSLVLSAGMLLFQGNSPLEGLWLLLQGAFGSSYAIEDCLIKAIPIYLCSLGVAIAFRLQIWNIGAEGQFALGAIGATWVAITFPGHPSWVMIPAMMAAAFVFGGLWGVIPAVLKLKAKANEIIVTLMLNYIAILFLDYLVYGPWKSPDSYGFPMTREFSAGAIIGKIGETNLNWGLLICLLSGLVIYVFFRFTLMGYELKASGENVRAARYARLPYERLVIISMLLSGAFAGWAGCVEASATLNRLQPTIMVGYGYTAIVVAWLARLNPFYIGISSFLLAGLRVGVENLQLELQVPAAFGEIMEGLILLTILAGTFFVHYRFTRRQRS</sequence>
<feature type="transmembrane region" description="Helical" evidence="6">
    <location>
        <begin position="89"/>
        <end position="109"/>
    </location>
</feature>
<dbReference type="EMBL" id="FMUX01000019">
    <property type="protein sequence ID" value="SCY74323.1"/>
    <property type="molecule type" value="Genomic_DNA"/>
</dbReference>
<accession>A0A1G5IE92</accession>
<feature type="transmembrane region" description="Helical" evidence="6">
    <location>
        <begin position="272"/>
        <end position="291"/>
    </location>
</feature>
<evidence type="ECO:0000256" key="4">
    <source>
        <dbReference type="ARBA" id="ARBA00022989"/>
    </source>
</evidence>
<comment type="subcellular location">
    <subcellularLocation>
        <location evidence="1">Cell membrane</location>
        <topology evidence="1">Multi-pass membrane protein</topology>
    </subcellularLocation>
</comment>
<evidence type="ECO:0000256" key="5">
    <source>
        <dbReference type="ARBA" id="ARBA00023136"/>
    </source>
</evidence>
<gene>
    <name evidence="7" type="ORF">SAMN05216233_11967</name>
</gene>
<feature type="transmembrane region" description="Helical" evidence="6">
    <location>
        <begin position="148"/>
        <end position="167"/>
    </location>
</feature>
<evidence type="ECO:0000256" key="3">
    <source>
        <dbReference type="ARBA" id="ARBA00022692"/>
    </source>
</evidence>
<dbReference type="PANTHER" id="PTHR47089">
    <property type="entry name" value="ABC TRANSPORTER, PERMEASE PROTEIN"/>
    <property type="match status" value="1"/>
</dbReference>
<dbReference type="PANTHER" id="PTHR47089:SF1">
    <property type="entry name" value="GUANOSINE ABC TRANSPORTER PERMEASE PROTEIN NUPP"/>
    <property type="match status" value="1"/>
</dbReference>
<keyword evidence="5 6" id="KW-0472">Membrane</keyword>
<keyword evidence="4 6" id="KW-1133">Transmembrane helix</keyword>
<feature type="transmembrane region" description="Helical" evidence="6">
    <location>
        <begin position="241"/>
        <end position="260"/>
    </location>
</feature>
<name>A0A1G5IE92_9BACT</name>
<keyword evidence="8" id="KW-1185">Reference proteome</keyword>
<feature type="transmembrane region" description="Helical" evidence="6">
    <location>
        <begin position="115"/>
        <end position="139"/>
    </location>
</feature>
<evidence type="ECO:0000256" key="6">
    <source>
        <dbReference type="SAM" id="Phobius"/>
    </source>
</evidence>
<feature type="transmembrane region" description="Helical" evidence="6">
    <location>
        <begin position="200"/>
        <end position="220"/>
    </location>
</feature>
<dbReference type="Pfam" id="PF02653">
    <property type="entry name" value="BPD_transp_2"/>
    <property type="match status" value="1"/>
</dbReference>
<dbReference type="Proteomes" id="UP000198870">
    <property type="component" value="Unassembled WGS sequence"/>
</dbReference>